<organism evidence="10 11">
    <name type="scientific">Agromyces rhizosphaerae</name>
    <dbReference type="NCBI Taxonomy" id="88374"/>
    <lineage>
        <taxon>Bacteria</taxon>
        <taxon>Bacillati</taxon>
        <taxon>Actinomycetota</taxon>
        <taxon>Actinomycetes</taxon>
        <taxon>Micrococcales</taxon>
        <taxon>Microbacteriaceae</taxon>
        <taxon>Agromyces</taxon>
    </lineage>
</organism>
<keyword evidence="7 8" id="KW-0472">Membrane</keyword>
<evidence type="ECO:0000256" key="7">
    <source>
        <dbReference type="ARBA" id="ARBA00023136"/>
    </source>
</evidence>
<evidence type="ECO:0000256" key="8">
    <source>
        <dbReference type="SAM" id="Phobius"/>
    </source>
</evidence>
<evidence type="ECO:0000259" key="9">
    <source>
        <dbReference type="Pfam" id="PF13231"/>
    </source>
</evidence>
<keyword evidence="2" id="KW-1003">Cell membrane</keyword>
<feature type="transmembrane region" description="Helical" evidence="8">
    <location>
        <begin position="32"/>
        <end position="50"/>
    </location>
</feature>
<evidence type="ECO:0000256" key="5">
    <source>
        <dbReference type="ARBA" id="ARBA00022692"/>
    </source>
</evidence>
<evidence type="ECO:0000256" key="3">
    <source>
        <dbReference type="ARBA" id="ARBA00022676"/>
    </source>
</evidence>
<keyword evidence="3" id="KW-0328">Glycosyltransferase</keyword>
<feature type="transmembrane region" description="Helical" evidence="8">
    <location>
        <begin position="342"/>
        <end position="361"/>
    </location>
</feature>
<name>A0A9W6CP17_9MICO</name>
<dbReference type="PANTHER" id="PTHR33908">
    <property type="entry name" value="MANNOSYLTRANSFERASE YKCB-RELATED"/>
    <property type="match status" value="1"/>
</dbReference>
<keyword evidence="5 8" id="KW-0812">Transmembrane</keyword>
<feature type="transmembrane region" description="Helical" evidence="8">
    <location>
        <begin position="109"/>
        <end position="130"/>
    </location>
</feature>
<feature type="transmembrane region" description="Helical" evidence="8">
    <location>
        <begin position="228"/>
        <end position="248"/>
    </location>
</feature>
<feature type="transmembrane region" description="Helical" evidence="8">
    <location>
        <begin position="318"/>
        <end position="336"/>
    </location>
</feature>
<evidence type="ECO:0000256" key="6">
    <source>
        <dbReference type="ARBA" id="ARBA00022989"/>
    </source>
</evidence>
<keyword evidence="4" id="KW-0808">Transferase</keyword>
<dbReference type="InterPro" id="IPR050297">
    <property type="entry name" value="LipidA_mod_glycosyltrf_83"/>
</dbReference>
<dbReference type="AlphaFoldDB" id="A0A9W6CP17"/>
<sequence>MSTALEPEIVEVVDPRTRRAERLRRLLTRDRITALAIGLCAYVLGLWNIAGSPTFQDDEGTYAAQAAAVLEGDLAPYTYWYDHPPLGWIQLAIGGWLPYLLGIGGSDLAAFRTVMPIAFAASAALVYLILRRVRVRTAFAVLASVVFALSPLSLELGRQVFLDNVATPWVLLAVYAALSPRTALWHHVGSGLFFAVAVLTKLTSAIFGPAIMLAMLGRDGWRGRSFSIVGFLTVGGLVLALFPVMAILRGELLSDPNRVSLQDALAYQFLSRSGSGWLWEEGSHRGGLVASWVAQDPLLLLAGVAAALACAFAQRTRWITVAIAGFALPIVASQGYLPAMYVIGVLPFLALAMGAGLDLAWRAGEKALDARAPAIREGFGTVIATAVAVALIAVPAVRFVERAPEVLAGDANGDWKRTLAWVTEHVPRDEVVLVPYSMWLDLDTAGWNDPWTLIVLEKVDLDSQFDVEHPDGWTEIRWIVEGPTVRPNIEHLGLETAGRALDAAEPVVTFGEWTVHAVVPPTPPQPGATSPAP</sequence>
<accession>A0A9W6CP17</accession>
<evidence type="ECO:0000256" key="1">
    <source>
        <dbReference type="ARBA" id="ARBA00004651"/>
    </source>
</evidence>
<keyword evidence="6 8" id="KW-1133">Transmembrane helix</keyword>
<dbReference type="Proteomes" id="UP001144396">
    <property type="component" value="Unassembled WGS sequence"/>
</dbReference>
<dbReference type="GO" id="GO:0009103">
    <property type="term" value="P:lipopolysaccharide biosynthetic process"/>
    <property type="evidence" value="ECO:0007669"/>
    <property type="project" value="UniProtKB-ARBA"/>
</dbReference>
<dbReference type="InterPro" id="IPR038731">
    <property type="entry name" value="RgtA/B/C-like"/>
</dbReference>
<comment type="subcellular location">
    <subcellularLocation>
        <location evidence="1">Cell membrane</location>
        <topology evidence="1">Multi-pass membrane protein</topology>
    </subcellularLocation>
</comment>
<dbReference type="EMBL" id="BSDP01000001">
    <property type="protein sequence ID" value="GLI25903.1"/>
    <property type="molecule type" value="Genomic_DNA"/>
</dbReference>
<proteinExistence type="predicted"/>
<gene>
    <name evidence="10" type="ORF">ARHIZOSPH14_01450</name>
</gene>
<feature type="transmembrane region" description="Helical" evidence="8">
    <location>
        <begin position="190"/>
        <end position="216"/>
    </location>
</feature>
<evidence type="ECO:0000256" key="2">
    <source>
        <dbReference type="ARBA" id="ARBA00022475"/>
    </source>
</evidence>
<protein>
    <recommendedName>
        <fullName evidence="9">Glycosyltransferase RgtA/B/C/D-like domain-containing protein</fullName>
    </recommendedName>
</protein>
<feature type="transmembrane region" description="Helical" evidence="8">
    <location>
        <begin position="289"/>
        <end position="311"/>
    </location>
</feature>
<keyword evidence="11" id="KW-1185">Reference proteome</keyword>
<dbReference type="Pfam" id="PF13231">
    <property type="entry name" value="PMT_2"/>
    <property type="match status" value="1"/>
</dbReference>
<evidence type="ECO:0000313" key="10">
    <source>
        <dbReference type="EMBL" id="GLI25903.1"/>
    </source>
</evidence>
<evidence type="ECO:0000313" key="11">
    <source>
        <dbReference type="Proteomes" id="UP001144396"/>
    </source>
</evidence>
<dbReference type="PANTHER" id="PTHR33908:SF11">
    <property type="entry name" value="MEMBRANE PROTEIN"/>
    <property type="match status" value="1"/>
</dbReference>
<dbReference type="GO" id="GO:0005886">
    <property type="term" value="C:plasma membrane"/>
    <property type="evidence" value="ECO:0007669"/>
    <property type="project" value="UniProtKB-SubCell"/>
</dbReference>
<reference evidence="10" key="1">
    <citation type="submission" date="2022-12" db="EMBL/GenBank/DDBJ databases">
        <title>Reference genome sequencing for broad-spectrum identification of bacterial and archaeal isolates by mass spectrometry.</title>
        <authorList>
            <person name="Sekiguchi Y."/>
            <person name="Tourlousse D.M."/>
        </authorList>
    </citation>
    <scope>NUCLEOTIDE SEQUENCE</scope>
    <source>
        <strain evidence="10">14</strain>
    </source>
</reference>
<feature type="transmembrane region" description="Helical" evidence="8">
    <location>
        <begin position="136"/>
        <end position="154"/>
    </location>
</feature>
<evidence type="ECO:0000256" key="4">
    <source>
        <dbReference type="ARBA" id="ARBA00022679"/>
    </source>
</evidence>
<dbReference type="RefSeq" id="WP_281881903.1">
    <property type="nucleotide sequence ID" value="NZ_BSDP01000001.1"/>
</dbReference>
<feature type="domain" description="Glycosyltransferase RgtA/B/C/D-like" evidence="9">
    <location>
        <begin position="101"/>
        <end position="245"/>
    </location>
</feature>
<feature type="transmembrane region" description="Helical" evidence="8">
    <location>
        <begin position="382"/>
        <end position="400"/>
    </location>
</feature>
<dbReference type="GO" id="GO:0016763">
    <property type="term" value="F:pentosyltransferase activity"/>
    <property type="evidence" value="ECO:0007669"/>
    <property type="project" value="TreeGrafter"/>
</dbReference>
<comment type="caution">
    <text evidence="10">The sequence shown here is derived from an EMBL/GenBank/DDBJ whole genome shotgun (WGS) entry which is preliminary data.</text>
</comment>